<accession>A0A409VJ25</accession>
<organism evidence="3 4">
    <name type="scientific">Gymnopilus dilepis</name>
    <dbReference type="NCBI Taxonomy" id="231916"/>
    <lineage>
        <taxon>Eukaryota</taxon>
        <taxon>Fungi</taxon>
        <taxon>Dikarya</taxon>
        <taxon>Basidiomycota</taxon>
        <taxon>Agaricomycotina</taxon>
        <taxon>Agaricomycetes</taxon>
        <taxon>Agaricomycetidae</taxon>
        <taxon>Agaricales</taxon>
        <taxon>Agaricineae</taxon>
        <taxon>Hymenogastraceae</taxon>
        <taxon>Gymnopilus</taxon>
    </lineage>
</organism>
<proteinExistence type="predicted"/>
<keyword evidence="4" id="KW-1185">Reference proteome</keyword>
<dbReference type="EMBL" id="NHYE01005635">
    <property type="protein sequence ID" value="PPQ66245.1"/>
    <property type="molecule type" value="Genomic_DNA"/>
</dbReference>
<protein>
    <submittedName>
        <fullName evidence="3">Uncharacterized protein</fullName>
    </submittedName>
</protein>
<feature type="region of interest" description="Disordered" evidence="1">
    <location>
        <begin position="1"/>
        <end position="40"/>
    </location>
</feature>
<reference evidence="3 4" key="1">
    <citation type="journal article" date="2018" name="Evol. Lett.">
        <title>Horizontal gene cluster transfer increased hallucinogenic mushroom diversity.</title>
        <authorList>
            <person name="Reynolds H.T."/>
            <person name="Vijayakumar V."/>
            <person name="Gluck-Thaler E."/>
            <person name="Korotkin H.B."/>
            <person name="Matheny P.B."/>
            <person name="Slot J.C."/>
        </authorList>
    </citation>
    <scope>NUCLEOTIDE SEQUENCE [LARGE SCALE GENOMIC DNA]</scope>
    <source>
        <strain evidence="3 4">SRW20</strain>
    </source>
</reference>
<keyword evidence="2" id="KW-0472">Membrane</keyword>
<dbReference type="AlphaFoldDB" id="A0A409VJ25"/>
<feature type="compositionally biased region" description="Basic and acidic residues" evidence="1">
    <location>
        <begin position="7"/>
        <end position="28"/>
    </location>
</feature>
<evidence type="ECO:0000313" key="3">
    <source>
        <dbReference type="EMBL" id="PPQ66245.1"/>
    </source>
</evidence>
<dbReference type="InParanoid" id="A0A409VJ25"/>
<keyword evidence="2" id="KW-1133">Transmembrane helix</keyword>
<sequence length="233" mass="26140">MPEEEKAEIAPDIEKGDEEPIPKTRSDPSQDALPRRPRGLSRLFEERHRSTYYRTTFISIRAMAFLEFLWGLVTLIYEGQQPIQLPDIEDRVQVPLEGQVQLGEKMVESFKTPAPSVKSCRLGKEQREEILRLVRSMCHQQGVKEHYPSNITCEAAVSIEGTVYQKSLSVKMIRPSDAGMNGFTSLPTSVVYSVFGLAVILVLAYSVSAFAIRAARKRSLRAAGEHSVSTEKV</sequence>
<evidence type="ECO:0000256" key="1">
    <source>
        <dbReference type="SAM" id="MobiDB-lite"/>
    </source>
</evidence>
<name>A0A409VJ25_9AGAR</name>
<feature type="transmembrane region" description="Helical" evidence="2">
    <location>
        <begin position="57"/>
        <end position="77"/>
    </location>
</feature>
<feature type="transmembrane region" description="Helical" evidence="2">
    <location>
        <begin position="190"/>
        <end position="212"/>
    </location>
</feature>
<comment type="caution">
    <text evidence="3">The sequence shown here is derived from an EMBL/GenBank/DDBJ whole genome shotgun (WGS) entry which is preliminary data.</text>
</comment>
<dbReference type="Proteomes" id="UP000284706">
    <property type="component" value="Unassembled WGS sequence"/>
</dbReference>
<keyword evidence="2" id="KW-0812">Transmembrane</keyword>
<evidence type="ECO:0000313" key="4">
    <source>
        <dbReference type="Proteomes" id="UP000284706"/>
    </source>
</evidence>
<gene>
    <name evidence="3" type="ORF">CVT26_010946</name>
</gene>
<evidence type="ECO:0000256" key="2">
    <source>
        <dbReference type="SAM" id="Phobius"/>
    </source>
</evidence>